<gene>
    <name evidence="3" type="ORF">CUN51_06525</name>
</gene>
<dbReference type="Pfam" id="PF13192">
    <property type="entry name" value="Thioredoxin_3"/>
    <property type="match status" value="1"/>
</dbReference>
<evidence type="ECO:0000313" key="3">
    <source>
        <dbReference type="EMBL" id="PJF30865.1"/>
    </source>
</evidence>
<dbReference type="SUPFAM" id="SSF52833">
    <property type="entry name" value="Thioredoxin-like"/>
    <property type="match status" value="2"/>
</dbReference>
<dbReference type="PANTHER" id="PTHR37170">
    <property type="entry name" value="GLUTAREDOXIN-RELATED"/>
    <property type="match status" value="1"/>
</dbReference>
<evidence type="ECO:0000259" key="1">
    <source>
        <dbReference type="Pfam" id="PF00085"/>
    </source>
</evidence>
<protein>
    <submittedName>
        <fullName evidence="3">Glutaredoxin</fullName>
    </submittedName>
</protein>
<feature type="domain" description="Thioredoxin" evidence="1">
    <location>
        <begin position="34"/>
        <end position="91"/>
    </location>
</feature>
<dbReference type="Gene3D" id="3.40.30.10">
    <property type="entry name" value="Glutaredoxin"/>
    <property type="match status" value="2"/>
</dbReference>
<dbReference type="EMBL" id="PGTK01000006">
    <property type="protein sequence ID" value="PJF30865.1"/>
    <property type="molecule type" value="Genomic_DNA"/>
</dbReference>
<accession>A0A2M8NZZ3</accession>
<dbReference type="InterPro" id="IPR011903">
    <property type="entry name" value="TON_0319-like"/>
</dbReference>
<evidence type="ECO:0000259" key="2">
    <source>
        <dbReference type="Pfam" id="PF13192"/>
    </source>
</evidence>
<dbReference type="CDD" id="cd02973">
    <property type="entry name" value="TRX_GRX_like"/>
    <property type="match status" value="1"/>
</dbReference>
<dbReference type="Pfam" id="PF00085">
    <property type="entry name" value="Thioredoxin"/>
    <property type="match status" value="1"/>
</dbReference>
<dbReference type="InterPro" id="IPR011767">
    <property type="entry name" value="GLR_AS"/>
</dbReference>
<dbReference type="PROSITE" id="PS00195">
    <property type="entry name" value="GLUTAREDOXIN_1"/>
    <property type="match status" value="1"/>
</dbReference>
<feature type="domain" description="Thioredoxin-like fold" evidence="2">
    <location>
        <begin position="137"/>
        <end position="205"/>
    </location>
</feature>
<dbReference type="PROSITE" id="PS51354">
    <property type="entry name" value="GLUTAREDOXIN_2"/>
    <property type="match status" value="1"/>
</dbReference>
<evidence type="ECO:0000313" key="4">
    <source>
        <dbReference type="Proteomes" id="UP000228921"/>
    </source>
</evidence>
<comment type="caution">
    <text evidence="3">The sequence shown here is derived from an EMBL/GenBank/DDBJ whole genome shotgun (WGS) entry which is preliminary data.</text>
</comment>
<dbReference type="AlphaFoldDB" id="A0A2M8NZZ3"/>
<dbReference type="InterPro" id="IPR012336">
    <property type="entry name" value="Thioredoxin-like_fold"/>
</dbReference>
<sequence length="217" mass="24146">MSLIQAQDREYLIREFSQLSQPVKLVLFTSAHECEYCTETRQIATEVAELSAQLSLEEHDLEREPEIAAEYKVDKTPALVVMRGGDQPKDYGIRYYGIPAGYEFSSLIHSILMVGKGESGLSAGAKAWAATLTQPIHIQVFVTPSCPYCPQAVLLAHRFALESDLIRADMVEAMEFPDLAERYQVMGVPRTVINEHVHIEGAAPEQILQAKLQEAIA</sequence>
<dbReference type="InterPro" id="IPR036249">
    <property type="entry name" value="Thioredoxin-like_sf"/>
</dbReference>
<organism evidence="3 4">
    <name type="scientific">Candidatus Thermofonsia Clade 1 bacterium</name>
    <dbReference type="NCBI Taxonomy" id="2364210"/>
    <lineage>
        <taxon>Bacteria</taxon>
        <taxon>Bacillati</taxon>
        <taxon>Chloroflexota</taxon>
        <taxon>Candidatus Thermofontia</taxon>
        <taxon>Candidatus Thermofonsia Clade 1</taxon>
    </lineage>
</organism>
<name>A0A2M8NZZ3_9CHLR</name>
<dbReference type="PANTHER" id="PTHR37170:SF1">
    <property type="entry name" value="GLUTAREDOXIN-LIKE PROTEIN"/>
    <property type="match status" value="1"/>
</dbReference>
<reference evidence="3 4" key="1">
    <citation type="submission" date="2017-11" db="EMBL/GenBank/DDBJ databases">
        <title>Evolution of Phototrophy in the Chloroflexi Phylum Driven by Horizontal Gene Transfer.</title>
        <authorList>
            <person name="Ward L.M."/>
            <person name="Hemp J."/>
            <person name="Shih P.M."/>
            <person name="Mcglynn S.E."/>
            <person name="Fischer W."/>
        </authorList>
    </citation>
    <scope>NUCLEOTIDE SEQUENCE [LARGE SCALE GENOMIC DNA]</scope>
    <source>
        <strain evidence="3">CP2_2F</strain>
    </source>
</reference>
<proteinExistence type="predicted"/>
<dbReference type="NCBIfam" id="TIGR02187">
    <property type="entry name" value="PDO_seleno_TRX"/>
    <property type="match status" value="1"/>
</dbReference>
<dbReference type="Proteomes" id="UP000228921">
    <property type="component" value="Unassembled WGS sequence"/>
</dbReference>
<dbReference type="InterPro" id="IPR013766">
    <property type="entry name" value="Thioredoxin_domain"/>
</dbReference>